<dbReference type="GO" id="GO:0005634">
    <property type="term" value="C:nucleus"/>
    <property type="evidence" value="ECO:0007669"/>
    <property type="project" value="UniProtKB-SubCell"/>
</dbReference>
<dbReference type="InterPro" id="IPR019191">
    <property type="entry name" value="Essential_protein_Yae1_N"/>
</dbReference>
<dbReference type="Pfam" id="PF09811">
    <property type="entry name" value="Yae1_N"/>
    <property type="match status" value="1"/>
</dbReference>
<name>Q54PR4_DICDI</name>
<dbReference type="PANTHER" id="PTHR18829">
    <property type="entry name" value="PROTEIN YAE1 HOMOLOG"/>
    <property type="match status" value="1"/>
</dbReference>
<dbReference type="PhylomeDB" id="Q54PR4"/>
<evidence type="ECO:0000256" key="4">
    <source>
        <dbReference type="ARBA" id="ARBA00023242"/>
    </source>
</evidence>
<comment type="caution">
    <text evidence="6">The sequence shown here is derived from an EMBL/GenBank/DDBJ whole genome shotgun (WGS) entry which is preliminary data.</text>
</comment>
<dbReference type="PANTHER" id="PTHR18829:SF0">
    <property type="entry name" value="PROTEIN YAE1 HOMOLOG"/>
    <property type="match status" value="1"/>
</dbReference>
<dbReference type="VEuPathDB" id="AmoebaDB:DDB_G0284371"/>
<evidence type="ECO:0000256" key="1">
    <source>
        <dbReference type="ARBA" id="ARBA00004123"/>
    </source>
</evidence>
<reference evidence="6 7" key="1">
    <citation type="journal article" date="2005" name="Nature">
        <title>The genome of the social amoeba Dictyostelium discoideum.</title>
        <authorList>
            <consortium name="The Dictyostelium discoideum Sequencing Consortium"/>
            <person name="Eichinger L."/>
            <person name="Pachebat J.A."/>
            <person name="Glockner G."/>
            <person name="Rajandream M.A."/>
            <person name="Sucgang R."/>
            <person name="Berriman M."/>
            <person name="Song J."/>
            <person name="Olsen R."/>
            <person name="Szafranski K."/>
            <person name="Xu Q."/>
            <person name="Tunggal B."/>
            <person name="Kummerfeld S."/>
            <person name="Madera M."/>
            <person name="Konfortov B.A."/>
            <person name="Rivero F."/>
            <person name="Bankier A.T."/>
            <person name="Lehmann R."/>
            <person name="Hamlin N."/>
            <person name="Davies R."/>
            <person name="Gaudet P."/>
            <person name="Fey P."/>
            <person name="Pilcher K."/>
            <person name="Chen G."/>
            <person name="Saunders D."/>
            <person name="Sodergren E."/>
            <person name="Davis P."/>
            <person name="Kerhornou A."/>
            <person name="Nie X."/>
            <person name="Hall N."/>
            <person name="Anjard C."/>
            <person name="Hemphill L."/>
            <person name="Bason N."/>
            <person name="Farbrother P."/>
            <person name="Desany B."/>
            <person name="Just E."/>
            <person name="Morio T."/>
            <person name="Rost R."/>
            <person name="Churcher C."/>
            <person name="Cooper J."/>
            <person name="Haydock S."/>
            <person name="van Driessche N."/>
            <person name="Cronin A."/>
            <person name="Goodhead I."/>
            <person name="Muzny D."/>
            <person name="Mourier T."/>
            <person name="Pain A."/>
            <person name="Lu M."/>
            <person name="Harper D."/>
            <person name="Lindsay R."/>
            <person name="Hauser H."/>
            <person name="James K."/>
            <person name="Quiles M."/>
            <person name="Madan Babu M."/>
            <person name="Saito T."/>
            <person name="Buchrieser C."/>
            <person name="Wardroper A."/>
            <person name="Felder M."/>
            <person name="Thangavelu M."/>
            <person name="Johnson D."/>
            <person name="Knights A."/>
            <person name="Loulseged H."/>
            <person name="Mungall K."/>
            <person name="Oliver K."/>
            <person name="Price C."/>
            <person name="Quail M.A."/>
            <person name="Urushihara H."/>
            <person name="Hernandez J."/>
            <person name="Rabbinowitsch E."/>
            <person name="Steffen D."/>
            <person name="Sanders M."/>
            <person name="Ma J."/>
            <person name="Kohara Y."/>
            <person name="Sharp S."/>
            <person name="Simmonds M."/>
            <person name="Spiegler S."/>
            <person name="Tivey A."/>
            <person name="Sugano S."/>
            <person name="White B."/>
            <person name="Walker D."/>
            <person name="Woodward J."/>
            <person name="Winckler T."/>
            <person name="Tanaka Y."/>
            <person name="Shaulsky G."/>
            <person name="Schleicher M."/>
            <person name="Weinstock G."/>
            <person name="Rosenthal A."/>
            <person name="Cox E.C."/>
            <person name="Chisholm R.L."/>
            <person name="Gibbs R."/>
            <person name="Loomis W.F."/>
            <person name="Platzer M."/>
            <person name="Kay R.R."/>
            <person name="Williams J."/>
            <person name="Dear P.H."/>
            <person name="Noegel A.A."/>
            <person name="Barrell B."/>
            <person name="Kuspa A."/>
        </authorList>
    </citation>
    <scope>NUCLEOTIDE SEQUENCE [LARGE SCALE GENOMIC DNA]</scope>
    <source>
        <strain evidence="6 7">AX4</strain>
    </source>
</reference>
<dbReference type="PaxDb" id="44689-DDB0185974"/>
<gene>
    <name evidence="6" type="ORF">DDB_G0284371</name>
</gene>
<dbReference type="AlphaFoldDB" id="Q54PR4"/>
<feature type="domain" description="Essential protein Yae1 N-terminal" evidence="5">
    <location>
        <begin position="47"/>
        <end position="85"/>
    </location>
</feature>
<evidence type="ECO:0000259" key="5">
    <source>
        <dbReference type="Pfam" id="PF09811"/>
    </source>
</evidence>
<keyword evidence="3" id="KW-0963">Cytoplasm</keyword>
<evidence type="ECO:0000256" key="3">
    <source>
        <dbReference type="ARBA" id="ARBA00022490"/>
    </source>
</evidence>
<dbReference type="GeneID" id="8624561"/>
<evidence type="ECO:0000256" key="2">
    <source>
        <dbReference type="ARBA" id="ARBA00004496"/>
    </source>
</evidence>
<comment type="subcellular location">
    <subcellularLocation>
        <location evidence="2">Cytoplasm</location>
    </subcellularLocation>
    <subcellularLocation>
        <location evidence="1">Nucleus</location>
    </subcellularLocation>
</comment>
<evidence type="ECO:0000313" key="7">
    <source>
        <dbReference type="Proteomes" id="UP000002195"/>
    </source>
</evidence>
<dbReference type="STRING" id="44689.Q54PR4"/>
<dbReference type="HOGENOM" id="CLU_1017167_0_0_1"/>
<protein>
    <recommendedName>
        <fullName evidence="5">Essential protein Yae1 N-terminal domain-containing protein</fullName>
    </recommendedName>
</protein>
<dbReference type="OMA" id="CRECEDI"/>
<dbReference type="Proteomes" id="UP000002195">
    <property type="component" value="Unassembled WGS sequence"/>
</dbReference>
<keyword evidence="4" id="KW-0539">Nucleus</keyword>
<dbReference type="RefSeq" id="XP_638590.1">
    <property type="nucleotide sequence ID" value="XM_633498.1"/>
</dbReference>
<dbReference type="KEGG" id="ddi:DDB_G0284371"/>
<proteinExistence type="predicted"/>
<accession>Q54PR4</accession>
<organism evidence="6 7">
    <name type="scientific">Dictyostelium discoideum</name>
    <name type="common">Social amoeba</name>
    <dbReference type="NCBI Taxonomy" id="44689"/>
    <lineage>
        <taxon>Eukaryota</taxon>
        <taxon>Amoebozoa</taxon>
        <taxon>Evosea</taxon>
        <taxon>Eumycetozoa</taxon>
        <taxon>Dictyostelia</taxon>
        <taxon>Dictyosteliales</taxon>
        <taxon>Dictyosteliaceae</taxon>
        <taxon>Dictyostelium</taxon>
    </lineage>
</organism>
<dbReference type="InterPro" id="IPR038881">
    <property type="entry name" value="Yae1-like"/>
</dbReference>
<dbReference type="EMBL" id="AAFI02000064">
    <property type="protein sequence ID" value="EAL65234.1"/>
    <property type="molecule type" value="Genomic_DNA"/>
</dbReference>
<dbReference type="dictyBase" id="DDB_G0284371"/>
<dbReference type="GO" id="GO:0005737">
    <property type="term" value="C:cytoplasm"/>
    <property type="evidence" value="ECO:0007669"/>
    <property type="project" value="UniProtKB-SubCell"/>
</dbReference>
<evidence type="ECO:0000313" key="6">
    <source>
        <dbReference type="EMBL" id="EAL65234.1"/>
    </source>
</evidence>
<dbReference type="eggNOG" id="ENOG502RCCQ">
    <property type="taxonomic scope" value="Eukaryota"/>
</dbReference>
<keyword evidence="7" id="KW-1185">Reference proteome</keyword>
<dbReference type="InParanoid" id="Q54PR4"/>
<sequence>MNNKQPKYQEDDFYGSDEHFENDEIKKVDYLSNKDLDRSIQKIAPIGYTDGLEIGKELTLQRGFNEGFKEASGISYKWSLLLGLVSSVDVFFHNNKQTMFDQESKDTSILSNLVDKINRLIKEHCSSPTIEQLKDEFLNFKDISINDKDQTTTSTSTELPTKSCKNEESECCGNGSCEKEVENEKCEDDDDDSDGCCGGGGNTNDQGCCKSKNNKEEEEETKQLEKFQFIIDKMGGQLFDELSKECVDTISSFGLDGQKMLNDCLSKKFRVTIN</sequence>